<accession>A0AAJ1SSA9</accession>
<feature type="transmembrane region" description="Helical" evidence="2">
    <location>
        <begin position="65"/>
        <end position="86"/>
    </location>
</feature>
<dbReference type="Proteomes" id="UP001239267">
    <property type="component" value="Unassembled WGS sequence"/>
</dbReference>
<dbReference type="RefSeq" id="WP_141161115.1">
    <property type="nucleotide sequence ID" value="NZ_JAUSTB010000006.1"/>
</dbReference>
<feature type="transmembrane region" description="Helical" evidence="2">
    <location>
        <begin position="98"/>
        <end position="119"/>
    </location>
</feature>
<keyword evidence="2" id="KW-1133">Transmembrane helix</keyword>
<dbReference type="EMBL" id="JAUSTB010000006">
    <property type="protein sequence ID" value="MDQ0146257.1"/>
    <property type="molecule type" value="Genomic_DNA"/>
</dbReference>
<feature type="region of interest" description="Disordered" evidence="1">
    <location>
        <begin position="1"/>
        <end position="25"/>
    </location>
</feature>
<evidence type="ECO:0000313" key="4">
    <source>
        <dbReference type="Proteomes" id="UP001239267"/>
    </source>
</evidence>
<feature type="transmembrane region" description="Helical" evidence="2">
    <location>
        <begin position="26"/>
        <end position="45"/>
    </location>
</feature>
<evidence type="ECO:0000256" key="1">
    <source>
        <dbReference type="SAM" id="MobiDB-lite"/>
    </source>
</evidence>
<keyword evidence="2" id="KW-0812">Transmembrane</keyword>
<sequence length="121" mass="12432">MDNYRDEPPPAKEPPPPGQREPRHGYLGAGTVFGALALYILYLWATIGIGAPTISPPVAWGNSIFAGPAAFVPIAVYLGVAIVLAVSHRTALTGAGMLLGLGIFLLLGGGLCVGVLAQARI</sequence>
<comment type="caution">
    <text evidence="3">The sequence shown here is derived from an EMBL/GenBank/DDBJ whole genome shotgun (WGS) entry which is preliminary data.</text>
</comment>
<name>A0AAJ1SSA9_9MICC</name>
<reference evidence="3 4" key="1">
    <citation type="submission" date="2023-07" db="EMBL/GenBank/DDBJ databases">
        <title>Sorghum-associated microbial communities from plants grown in Nebraska, USA.</title>
        <authorList>
            <person name="Schachtman D."/>
        </authorList>
    </citation>
    <scope>NUCLEOTIDE SEQUENCE [LARGE SCALE GENOMIC DNA]</scope>
    <source>
        <strain evidence="3 4">DS1001</strain>
    </source>
</reference>
<evidence type="ECO:0000256" key="2">
    <source>
        <dbReference type="SAM" id="Phobius"/>
    </source>
</evidence>
<evidence type="ECO:0000313" key="3">
    <source>
        <dbReference type="EMBL" id="MDQ0146257.1"/>
    </source>
</evidence>
<protein>
    <submittedName>
        <fullName evidence="3">Uncharacterized protein</fullName>
    </submittedName>
</protein>
<organism evidence="3 4">
    <name type="scientific">Pseudarthrobacter niigatensis</name>
    <dbReference type="NCBI Taxonomy" id="369935"/>
    <lineage>
        <taxon>Bacteria</taxon>
        <taxon>Bacillati</taxon>
        <taxon>Actinomycetota</taxon>
        <taxon>Actinomycetes</taxon>
        <taxon>Micrococcales</taxon>
        <taxon>Micrococcaceae</taxon>
        <taxon>Pseudarthrobacter</taxon>
    </lineage>
</organism>
<proteinExistence type="predicted"/>
<gene>
    <name evidence="3" type="ORF">J2T23_002150</name>
</gene>
<keyword evidence="2" id="KW-0472">Membrane</keyword>
<dbReference type="AlphaFoldDB" id="A0AAJ1SSA9"/>
<keyword evidence="4" id="KW-1185">Reference proteome</keyword>
<feature type="compositionally biased region" description="Basic and acidic residues" evidence="1">
    <location>
        <begin position="1"/>
        <end position="10"/>
    </location>
</feature>